<evidence type="ECO:0000256" key="4">
    <source>
        <dbReference type="ARBA" id="ARBA00014657"/>
    </source>
</evidence>
<evidence type="ECO:0000256" key="7">
    <source>
        <dbReference type="ARBA" id="ARBA00022832"/>
    </source>
</evidence>
<dbReference type="InterPro" id="IPR014031">
    <property type="entry name" value="Ketoacyl_synth_C"/>
</dbReference>
<name>A0A5B8RSU4_9BURK</name>
<dbReference type="OrthoDB" id="9808669at2"/>
<gene>
    <name evidence="15" type="primary">fabF</name>
    <name evidence="15" type="ORF">FOZ74_03550</name>
</gene>
<organism evidence="15 16">
    <name type="scientific">Comamonas flocculans</name>
    <dbReference type="NCBI Taxonomy" id="2597701"/>
    <lineage>
        <taxon>Bacteria</taxon>
        <taxon>Pseudomonadati</taxon>
        <taxon>Pseudomonadota</taxon>
        <taxon>Betaproteobacteria</taxon>
        <taxon>Burkholderiales</taxon>
        <taxon>Comamonadaceae</taxon>
        <taxon>Comamonas</taxon>
    </lineage>
</organism>
<evidence type="ECO:0000313" key="16">
    <source>
        <dbReference type="Proteomes" id="UP000321199"/>
    </source>
</evidence>
<dbReference type="EMBL" id="CP042344">
    <property type="protein sequence ID" value="QEA12183.1"/>
    <property type="molecule type" value="Genomic_DNA"/>
</dbReference>
<evidence type="ECO:0000256" key="1">
    <source>
        <dbReference type="ARBA" id="ARBA00005194"/>
    </source>
</evidence>
<keyword evidence="8" id="KW-0443">Lipid metabolism</keyword>
<feature type="active site" description="For beta-ketoacyl synthase activity" evidence="12">
    <location>
        <position position="168"/>
    </location>
</feature>
<keyword evidence="9 11" id="KW-0275">Fatty acid biosynthesis</keyword>
<evidence type="ECO:0000259" key="14">
    <source>
        <dbReference type="PROSITE" id="PS52004"/>
    </source>
</evidence>
<dbReference type="GO" id="GO:0004315">
    <property type="term" value="F:3-oxoacyl-[acyl-carrier-protein] synthase activity"/>
    <property type="evidence" value="ECO:0007669"/>
    <property type="project" value="UniProtKB-UniRule"/>
</dbReference>
<dbReference type="PANTHER" id="PTHR11712:SF336">
    <property type="entry name" value="3-OXOACYL-[ACYL-CARRIER-PROTEIN] SYNTHASE, MITOCHONDRIAL"/>
    <property type="match status" value="1"/>
</dbReference>
<dbReference type="NCBIfam" id="NF005589">
    <property type="entry name" value="PRK07314.1"/>
    <property type="match status" value="1"/>
</dbReference>
<evidence type="ECO:0000256" key="5">
    <source>
        <dbReference type="ARBA" id="ARBA00022516"/>
    </source>
</evidence>
<comment type="function">
    <text evidence="11">Involved in the type II fatty acid elongation cycle. Catalyzes the elongation of a wide range of acyl-ACP by the addition of two carbons from malonyl-ACP to an acyl acceptor. Can efficiently catalyze the conversion of palmitoleoyl-ACP (cis-hexadec-9-enoyl-ACP) to cis-vaccenoyl-ACP (cis-octadec-11-enoyl-ACP), an essential step in the thermal regulation of fatty acid composition.</text>
</comment>
<feature type="domain" description="Ketosynthase family 3 (KS3)" evidence="14">
    <location>
        <begin position="3"/>
        <end position="413"/>
    </location>
</feature>
<dbReference type="PANTHER" id="PTHR11712">
    <property type="entry name" value="POLYKETIDE SYNTHASE-RELATED"/>
    <property type="match status" value="1"/>
</dbReference>
<sequence length="414" mass="43494">MSRRRVVVTGLGCVTPVGNTVRETWANILAGRSGIGPITRFDASAFSCRIAGEVKGFDLDAYMTSKEARTMDTFIHYGIAAADEAVRDAGLPVGEALSEELAVRIGCIVGSGIGGLPLIENTHAELQARGPRRITPFFVPASIINMVAGHVSMRFGFKGPNLSVVTACTTGLHCIGEAARKIEYGDADVIVAGGTEATVSPLGVGGFAAMRALSTRNDDPEGASRPWDKDRDGFVLGEGAGVLVLEEYEHARARGARIYAELSGYGMSADAGHMTAPNMDGPRRAMLAALHNAGINADEVDYLNAHGTSTPLGDVNETNAIKAALGDAARKLVVSSTKSMTGHLLGGAGGIESVFTVLSLHEQKVPPTINLLHQDPECDLDYCANTARDMPVKVALKNNFGFGGTNGTLVFRRV</sequence>
<dbReference type="InterPro" id="IPR017568">
    <property type="entry name" value="3-oxoacyl-ACP_synth-2"/>
</dbReference>
<evidence type="ECO:0000313" key="15">
    <source>
        <dbReference type="EMBL" id="QEA12183.1"/>
    </source>
</evidence>
<keyword evidence="10 11" id="KW-0012">Acyltransferase</keyword>
<dbReference type="SMART" id="SM00825">
    <property type="entry name" value="PKS_KS"/>
    <property type="match status" value="1"/>
</dbReference>
<keyword evidence="16" id="KW-1185">Reference proteome</keyword>
<dbReference type="Pfam" id="PF02801">
    <property type="entry name" value="Ketoacyl-synt_C"/>
    <property type="match status" value="1"/>
</dbReference>
<dbReference type="InterPro" id="IPR000794">
    <property type="entry name" value="Beta-ketoacyl_synthase"/>
</dbReference>
<dbReference type="PROSITE" id="PS52004">
    <property type="entry name" value="KS3_2"/>
    <property type="match status" value="1"/>
</dbReference>
<dbReference type="GO" id="GO:0006633">
    <property type="term" value="P:fatty acid biosynthetic process"/>
    <property type="evidence" value="ECO:0007669"/>
    <property type="project" value="UniProtKB-UniRule"/>
</dbReference>
<comment type="catalytic activity">
    <reaction evidence="11">
        <text>(9Z)-hexadecenoyl-[ACP] + malonyl-[ACP] + H(+) = 3-oxo-(11Z)-octadecenoyl-[ACP] + holo-[ACP] + CO2</text>
        <dbReference type="Rhea" id="RHEA:55040"/>
        <dbReference type="Rhea" id="RHEA-COMP:9623"/>
        <dbReference type="Rhea" id="RHEA-COMP:9685"/>
        <dbReference type="Rhea" id="RHEA-COMP:10800"/>
        <dbReference type="Rhea" id="RHEA-COMP:14074"/>
        <dbReference type="ChEBI" id="CHEBI:15378"/>
        <dbReference type="ChEBI" id="CHEBI:16526"/>
        <dbReference type="ChEBI" id="CHEBI:64479"/>
        <dbReference type="ChEBI" id="CHEBI:78449"/>
        <dbReference type="ChEBI" id="CHEBI:83989"/>
        <dbReference type="ChEBI" id="CHEBI:138538"/>
        <dbReference type="EC" id="2.3.1.179"/>
    </reaction>
</comment>
<evidence type="ECO:0000256" key="12">
    <source>
        <dbReference type="PIRSR" id="PIRSR000447-1"/>
    </source>
</evidence>
<dbReference type="EC" id="2.3.1.179" evidence="3 11"/>
<evidence type="ECO:0000256" key="11">
    <source>
        <dbReference type="PIRNR" id="PIRNR000447"/>
    </source>
</evidence>
<dbReference type="NCBIfam" id="NF004970">
    <property type="entry name" value="PRK06333.1"/>
    <property type="match status" value="1"/>
</dbReference>
<keyword evidence="5 11" id="KW-0444">Lipid biosynthesis</keyword>
<comment type="catalytic activity">
    <reaction evidence="11">
        <text>a fatty acyl-[ACP] + malonyl-[ACP] + H(+) = a 3-oxoacyl-[ACP] + holo-[ACP] + CO2</text>
        <dbReference type="Rhea" id="RHEA:22836"/>
        <dbReference type="Rhea" id="RHEA-COMP:9623"/>
        <dbReference type="Rhea" id="RHEA-COMP:9685"/>
        <dbReference type="Rhea" id="RHEA-COMP:9916"/>
        <dbReference type="Rhea" id="RHEA-COMP:14125"/>
        <dbReference type="ChEBI" id="CHEBI:15378"/>
        <dbReference type="ChEBI" id="CHEBI:16526"/>
        <dbReference type="ChEBI" id="CHEBI:64479"/>
        <dbReference type="ChEBI" id="CHEBI:78449"/>
        <dbReference type="ChEBI" id="CHEBI:78776"/>
        <dbReference type="ChEBI" id="CHEBI:138651"/>
    </reaction>
</comment>
<dbReference type="KEGG" id="cof:FOZ74_03550"/>
<evidence type="ECO:0000256" key="3">
    <source>
        <dbReference type="ARBA" id="ARBA00012356"/>
    </source>
</evidence>
<dbReference type="Proteomes" id="UP000321199">
    <property type="component" value="Chromosome"/>
</dbReference>
<comment type="pathway">
    <text evidence="1 11">Lipid metabolism; fatty acid biosynthesis.</text>
</comment>
<dbReference type="FunFam" id="3.40.47.10:FF:000009">
    <property type="entry name" value="3-oxoacyl-[acyl-carrier-protein] synthase 2"/>
    <property type="match status" value="1"/>
</dbReference>
<dbReference type="InterPro" id="IPR016039">
    <property type="entry name" value="Thiolase-like"/>
</dbReference>
<accession>A0A5B8RSU4</accession>
<dbReference type="Gene3D" id="3.40.47.10">
    <property type="match status" value="1"/>
</dbReference>
<dbReference type="InterPro" id="IPR014030">
    <property type="entry name" value="Ketoacyl_synth_N"/>
</dbReference>
<dbReference type="AlphaFoldDB" id="A0A5B8RSU4"/>
<evidence type="ECO:0000256" key="6">
    <source>
        <dbReference type="ARBA" id="ARBA00022679"/>
    </source>
</evidence>
<dbReference type="PIRSF" id="PIRSF000447">
    <property type="entry name" value="KAS_II"/>
    <property type="match status" value="1"/>
</dbReference>
<dbReference type="NCBIfam" id="TIGR03150">
    <property type="entry name" value="fabF"/>
    <property type="match status" value="1"/>
</dbReference>
<keyword evidence="6 11" id="KW-0808">Transferase</keyword>
<proteinExistence type="inferred from homology"/>
<dbReference type="GO" id="GO:0005829">
    <property type="term" value="C:cytosol"/>
    <property type="evidence" value="ECO:0007669"/>
    <property type="project" value="TreeGrafter"/>
</dbReference>
<evidence type="ECO:0000256" key="10">
    <source>
        <dbReference type="ARBA" id="ARBA00023315"/>
    </source>
</evidence>
<keyword evidence="7" id="KW-0276">Fatty acid metabolism</keyword>
<dbReference type="Pfam" id="PF00109">
    <property type="entry name" value="ketoacyl-synt"/>
    <property type="match status" value="1"/>
</dbReference>
<evidence type="ECO:0000256" key="13">
    <source>
        <dbReference type="RuleBase" id="RU003694"/>
    </source>
</evidence>
<comment type="similarity">
    <text evidence="2 11 13">Belongs to the thiolase-like superfamily. Beta-ketoacyl-ACP synthases family.</text>
</comment>
<dbReference type="RefSeq" id="WP_146911777.1">
    <property type="nucleotide sequence ID" value="NZ_CP042344.1"/>
</dbReference>
<dbReference type="InterPro" id="IPR018201">
    <property type="entry name" value="Ketoacyl_synth_AS"/>
</dbReference>
<dbReference type="CDD" id="cd00834">
    <property type="entry name" value="KAS_I_II"/>
    <property type="match status" value="1"/>
</dbReference>
<dbReference type="UniPathway" id="UPA00094"/>
<evidence type="ECO:0000256" key="2">
    <source>
        <dbReference type="ARBA" id="ARBA00008467"/>
    </source>
</evidence>
<evidence type="ECO:0000256" key="8">
    <source>
        <dbReference type="ARBA" id="ARBA00023098"/>
    </source>
</evidence>
<protein>
    <recommendedName>
        <fullName evidence="4 11">3-oxoacyl-[acyl-carrier-protein] synthase 2</fullName>
        <ecNumber evidence="3 11">2.3.1.179</ecNumber>
    </recommendedName>
</protein>
<reference evidence="15 16" key="1">
    <citation type="submission" date="2019-07" db="EMBL/GenBank/DDBJ databases">
        <title>Complete genome sequence of Comamonas sp. NLF 7-7 isolated from livestock.</title>
        <authorList>
            <person name="Kim D.H."/>
            <person name="Kim J.G."/>
        </authorList>
    </citation>
    <scope>NUCLEOTIDE SEQUENCE [LARGE SCALE GENOMIC DNA]</scope>
    <source>
        <strain evidence="15 16">NLF 7-7</strain>
    </source>
</reference>
<dbReference type="InterPro" id="IPR020841">
    <property type="entry name" value="PKS_Beta-ketoAc_synthase_dom"/>
</dbReference>
<dbReference type="PROSITE" id="PS00606">
    <property type="entry name" value="KS3_1"/>
    <property type="match status" value="1"/>
</dbReference>
<dbReference type="SUPFAM" id="SSF53901">
    <property type="entry name" value="Thiolase-like"/>
    <property type="match status" value="2"/>
</dbReference>
<evidence type="ECO:0000256" key="9">
    <source>
        <dbReference type="ARBA" id="ARBA00023160"/>
    </source>
</evidence>